<keyword evidence="1" id="KW-0472">Membrane</keyword>
<feature type="transmembrane region" description="Helical" evidence="1">
    <location>
        <begin position="61"/>
        <end position="82"/>
    </location>
</feature>
<dbReference type="EMBL" id="PIUM01000027">
    <property type="protein sequence ID" value="PKU22736.1"/>
    <property type="molecule type" value="Genomic_DNA"/>
</dbReference>
<comment type="caution">
    <text evidence="2">The sequence shown here is derived from an EMBL/GenBank/DDBJ whole genome shotgun (WGS) entry which is preliminary data.</text>
</comment>
<dbReference type="Proteomes" id="UP000233293">
    <property type="component" value="Unassembled WGS sequence"/>
</dbReference>
<dbReference type="RefSeq" id="WP_101252386.1">
    <property type="nucleotide sequence ID" value="NZ_PIUM01000027.1"/>
</dbReference>
<keyword evidence="3" id="KW-1185">Reference proteome</keyword>
<organism evidence="2 3">
    <name type="scientific">Telmatospirillum siberiense</name>
    <dbReference type="NCBI Taxonomy" id="382514"/>
    <lineage>
        <taxon>Bacteria</taxon>
        <taxon>Pseudomonadati</taxon>
        <taxon>Pseudomonadota</taxon>
        <taxon>Alphaproteobacteria</taxon>
        <taxon>Rhodospirillales</taxon>
        <taxon>Rhodospirillaceae</taxon>
        <taxon>Telmatospirillum</taxon>
    </lineage>
</organism>
<protein>
    <submittedName>
        <fullName evidence="2">Uncharacterized protein</fullName>
    </submittedName>
</protein>
<name>A0A2N3PQQ9_9PROT</name>
<reference evidence="3" key="1">
    <citation type="submission" date="2017-12" db="EMBL/GenBank/DDBJ databases">
        <title>Draft genome sequence of Telmatospirillum siberiense 26-4b1T, an acidotolerant peatland alphaproteobacterium potentially involved in sulfur cycling.</title>
        <authorList>
            <person name="Hausmann B."/>
            <person name="Pjevac P."/>
            <person name="Schreck K."/>
            <person name="Herbold C.W."/>
            <person name="Daims H."/>
            <person name="Wagner M."/>
            <person name="Pester M."/>
            <person name="Loy A."/>
        </authorList>
    </citation>
    <scope>NUCLEOTIDE SEQUENCE [LARGE SCALE GENOMIC DNA]</scope>
    <source>
        <strain evidence="3">26-4b1</strain>
    </source>
</reference>
<proteinExistence type="predicted"/>
<dbReference type="OrthoDB" id="7360798at2"/>
<evidence type="ECO:0000313" key="2">
    <source>
        <dbReference type="EMBL" id="PKU22736.1"/>
    </source>
</evidence>
<keyword evidence="1" id="KW-1133">Transmembrane helix</keyword>
<sequence length="97" mass="10459">MFLGRLFGWGLLGLALLMASGDVVLALGPGDHAGLLTRDVWVLLAGHAPQADAPPSSFGHLLMACPAWAAVAPLGGILLWACRSRRRRHRFHQTFYS</sequence>
<dbReference type="AlphaFoldDB" id="A0A2N3PQQ9"/>
<evidence type="ECO:0000256" key="1">
    <source>
        <dbReference type="SAM" id="Phobius"/>
    </source>
</evidence>
<accession>A0A2N3PQQ9</accession>
<keyword evidence="1" id="KW-0812">Transmembrane</keyword>
<evidence type="ECO:0000313" key="3">
    <source>
        <dbReference type="Proteomes" id="UP000233293"/>
    </source>
</evidence>
<gene>
    <name evidence="2" type="ORF">CWS72_19865</name>
</gene>